<evidence type="ECO:0000313" key="7">
    <source>
        <dbReference type="EMBL" id="KAK5052324.1"/>
    </source>
</evidence>
<evidence type="ECO:0000256" key="2">
    <source>
        <dbReference type="ARBA" id="ARBA00007812"/>
    </source>
</evidence>
<dbReference type="InterPro" id="IPR029035">
    <property type="entry name" value="DHS-like_NAD/FAD-binding_dom"/>
</dbReference>
<keyword evidence="3" id="KW-0479">Metal-binding</keyword>
<comment type="cofactor">
    <cofactor evidence="1">
        <name>thiamine diphosphate</name>
        <dbReference type="ChEBI" id="CHEBI:58937"/>
    </cofactor>
</comment>
<dbReference type="PANTHER" id="PTHR43452">
    <property type="entry name" value="PYRUVATE DECARBOXYLASE"/>
    <property type="match status" value="1"/>
</dbReference>
<dbReference type="InterPro" id="IPR012000">
    <property type="entry name" value="Thiamin_PyroP_enz_cen_dom"/>
</dbReference>
<comment type="caution">
    <text evidence="7">The sequence shown here is derived from an EMBL/GenBank/DDBJ whole genome shotgun (WGS) entry which is preliminary data.</text>
</comment>
<gene>
    <name evidence="7" type="ORF">LTR69_009860</name>
</gene>
<dbReference type="SUPFAM" id="SSF52467">
    <property type="entry name" value="DHS-like NAD/FAD-binding domain"/>
    <property type="match status" value="1"/>
</dbReference>
<proteinExistence type="inferred from homology"/>
<accession>A0ABR0IYX3</accession>
<evidence type="ECO:0000256" key="1">
    <source>
        <dbReference type="ARBA" id="ARBA00001964"/>
    </source>
</evidence>
<comment type="similarity">
    <text evidence="2">Belongs to the TPP enzyme family.</text>
</comment>
<dbReference type="Gene3D" id="3.40.50.1220">
    <property type="entry name" value="TPP-binding domain"/>
    <property type="match status" value="1"/>
</dbReference>
<sequence length="163" mass="18041">MESAVEMLTSKLRSAKHPVVIVDCLVHRFGATDAARRLLEHLRAPTVSTPMGKSIVEEGKKYYLGIYNGQVSYPGVIKAVETDSDLVIDLGSLPSDSNTGGHSRKINDDKYILVGTDFVRDATQVFSNVNIVDFLTRLREVMEQSPMQQFEYPSLPAITDPDP</sequence>
<keyword evidence="8" id="KW-1185">Reference proteome</keyword>
<keyword evidence="4" id="KW-0460">Magnesium</keyword>
<dbReference type="Proteomes" id="UP001345691">
    <property type="component" value="Unassembled WGS sequence"/>
</dbReference>
<protein>
    <recommendedName>
        <fullName evidence="6">Thiamine pyrophosphate enzyme central domain-containing protein</fullName>
    </recommendedName>
</protein>
<evidence type="ECO:0000259" key="6">
    <source>
        <dbReference type="Pfam" id="PF00205"/>
    </source>
</evidence>
<evidence type="ECO:0000256" key="5">
    <source>
        <dbReference type="ARBA" id="ARBA00023052"/>
    </source>
</evidence>
<dbReference type="Pfam" id="PF00205">
    <property type="entry name" value="TPP_enzyme_M"/>
    <property type="match status" value="1"/>
</dbReference>
<keyword evidence="5" id="KW-0786">Thiamine pyrophosphate</keyword>
<reference evidence="7 8" key="1">
    <citation type="submission" date="2023-08" db="EMBL/GenBank/DDBJ databases">
        <title>Black Yeasts Isolated from many extreme environments.</title>
        <authorList>
            <person name="Coleine C."/>
            <person name="Stajich J.E."/>
            <person name="Selbmann L."/>
        </authorList>
    </citation>
    <scope>NUCLEOTIDE SEQUENCE [LARGE SCALE GENOMIC DNA]</scope>
    <source>
        <strain evidence="7 8">CCFEE 6328</strain>
    </source>
</reference>
<dbReference type="PANTHER" id="PTHR43452:SF30">
    <property type="entry name" value="PYRUVATE DECARBOXYLASE ISOZYME 1-RELATED"/>
    <property type="match status" value="1"/>
</dbReference>
<dbReference type="InterPro" id="IPR012110">
    <property type="entry name" value="PDC/IPDC-like"/>
</dbReference>
<evidence type="ECO:0000313" key="8">
    <source>
        <dbReference type="Proteomes" id="UP001345691"/>
    </source>
</evidence>
<evidence type="ECO:0000256" key="4">
    <source>
        <dbReference type="ARBA" id="ARBA00022842"/>
    </source>
</evidence>
<feature type="domain" description="Thiamine pyrophosphate enzyme central" evidence="6">
    <location>
        <begin position="8"/>
        <end position="131"/>
    </location>
</feature>
<name>A0ABR0IYX3_9EURO</name>
<organism evidence="7 8">
    <name type="scientific">Exophiala sideris</name>
    <dbReference type="NCBI Taxonomy" id="1016849"/>
    <lineage>
        <taxon>Eukaryota</taxon>
        <taxon>Fungi</taxon>
        <taxon>Dikarya</taxon>
        <taxon>Ascomycota</taxon>
        <taxon>Pezizomycotina</taxon>
        <taxon>Eurotiomycetes</taxon>
        <taxon>Chaetothyriomycetidae</taxon>
        <taxon>Chaetothyriales</taxon>
        <taxon>Herpotrichiellaceae</taxon>
        <taxon>Exophiala</taxon>
    </lineage>
</organism>
<dbReference type="EMBL" id="JAVRRF010000030">
    <property type="protein sequence ID" value="KAK5052324.1"/>
    <property type="molecule type" value="Genomic_DNA"/>
</dbReference>
<evidence type="ECO:0000256" key="3">
    <source>
        <dbReference type="ARBA" id="ARBA00022723"/>
    </source>
</evidence>